<gene>
    <name evidence="1" type="ORF">VB798_13890</name>
</gene>
<evidence type="ECO:0000313" key="2">
    <source>
        <dbReference type="Proteomes" id="UP001302222"/>
    </source>
</evidence>
<keyword evidence="2" id="KW-1185">Reference proteome</keyword>
<dbReference type="EMBL" id="JAYGIM010000010">
    <property type="protein sequence ID" value="MEA5427676.1"/>
    <property type="molecule type" value="Genomic_DNA"/>
</dbReference>
<proteinExistence type="predicted"/>
<comment type="caution">
    <text evidence="1">The sequence shown here is derived from an EMBL/GenBank/DDBJ whole genome shotgun (WGS) entry which is preliminary data.</text>
</comment>
<sequence>MHQNLIIIMEEKAFVPAILTAQWKTLQRGRNAKFRSGRFRDSMMKHLSLQESQVNTFYAIINGKKPIETGYIKYAMDLMKNCLLIK</sequence>
<protein>
    <submittedName>
        <fullName evidence="1">Uncharacterized protein</fullName>
    </submittedName>
</protein>
<evidence type="ECO:0000313" key="1">
    <source>
        <dbReference type="EMBL" id="MEA5427676.1"/>
    </source>
</evidence>
<organism evidence="1 2">
    <name type="scientific">Arcicella lustrica</name>
    <dbReference type="NCBI Taxonomy" id="2984196"/>
    <lineage>
        <taxon>Bacteria</taxon>
        <taxon>Pseudomonadati</taxon>
        <taxon>Bacteroidota</taxon>
        <taxon>Cytophagia</taxon>
        <taxon>Cytophagales</taxon>
        <taxon>Flectobacillaceae</taxon>
        <taxon>Arcicella</taxon>
    </lineage>
</organism>
<dbReference type="RefSeq" id="WP_323259295.1">
    <property type="nucleotide sequence ID" value="NZ_JAYGIM010000010.1"/>
</dbReference>
<name>A0ABU5SK65_9BACT</name>
<dbReference type="Proteomes" id="UP001302222">
    <property type="component" value="Unassembled WGS sequence"/>
</dbReference>
<accession>A0ABU5SK65</accession>
<reference evidence="1 2" key="1">
    <citation type="submission" date="2023-12" db="EMBL/GenBank/DDBJ databases">
        <title>Novel species of the genus Arcicella isolated from rivers.</title>
        <authorList>
            <person name="Lu H."/>
        </authorList>
    </citation>
    <scope>NUCLEOTIDE SEQUENCE [LARGE SCALE GENOMIC DNA]</scope>
    <source>
        <strain evidence="1 2">DC25W</strain>
    </source>
</reference>